<dbReference type="EMBL" id="CM042052">
    <property type="protein sequence ID" value="KAI3718385.1"/>
    <property type="molecule type" value="Genomic_DNA"/>
</dbReference>
<protein>
    <submittedName>
        <fullName evidence="1">Uncharacterized protein</fullName>
    </submittedName>
</protein>
<sequence length="133" mass="13977">MGISSITSVTTTSSVPAMTIVATTTVTPPITSVLQQPPEVISTIQISSIPITHPPFSLVSNPPSLSQQPQVASIGPEHQTFEEDMHFYNMFDNSGPNLATVDTHVNNLAAKVECLTTSVTGSTTAVNKASEPL</sequence>
<dbReference type="Proteomes" id="UP001055879">
    <property type="component" value="Linkage Group LG06"/>
</dbReference>
<proteinExistence type="predicted"/>
<evidence type="ECO:0000313" key="1">
    <source>
        <dbReference type="EMBL" id="KAI3718385.1"/>
    </source>
</evidence>
<name>A0ACB9B870_ARCLA</name>
<reference evidence="2" key="1">
    <citation type="journal article" date="2022" name="Mol. Ecol. Resour.">
        <title>The genomes of chicory, endive, great burdock and yacon provide insights into Asteraceae palaeo-polyploidization history and plant inulin production.</title>
        <authorList>
            <person name="Fan W."/>
            <person name="Wang S."/>
            <person name="Wang H."/>
            <person name="Wang A."/>
            <person name="Jiang F."/>
            <person name="Liu H."/>
            <person name="Zhao H."/>
            <person name="Xu D."/>
            <person name="Zhang Y."/>
        </authorList>
    </citation>
    <scope>NUCLEOTIDE SEQUENCE [LARGE SCALE GENOMIC DNA]</scope>
    <source>
        <strain evidence="2">cv. Niubang</strain>
    </source>
</reference>
<accession>A0ACB9B870</accession>
<reference evidence="1 2" key="2">
    <citation type="journal article" date="2022" name="Mol. Ecol. Resour.">
        <title>The genomes of chicory, endive, great burdock and yacon provide insights into Asteraceae paleo-polyploidization history and plant inulin production.</title>
        <authorList>
            <person name="Fan W."/>
            <person name="Wang S."/>
            <person name="Wang H."/>
            <person name="Wang A."/>
            <person name="Jiang F."/>
            <person name="Liu H."/>
            <person name="Zhao H."/>
            <person name="Xu D."/>
            <person name="Zhang Y."/>
        </authorList>
    </citation>
    <scope>NUCLEOTIDE SEQUENCE [LARGE SCALE GENOMIC DNA]</scope>
    <source>
        <strain evidence="2">cv. Niubang</strain>
    </source>
</reference>
<keyword evidence="2" id="KW-1185">Reference proteome</keyword>
<comment type="caution">
    <text evidence="1">The sequence shown here is derived from an EMBL/GenBank/DDBJ whole genome shotgun (WGS) entry which is preliminary data.</text>
</comment>
<gene>
    <name evidence="1" type="ORF">L6452_19254</name>
</gene>
<organism evidence="1 2">
    <name type="scientific">Arctium lappa</name>
    <name type="common">Greater burdock</name>
    <name type="synonym">Lappa major</name>
    <dbReference type="NCBI Taxonomy" id="4217"/>
    <lineage>
        <taxon>Eukaryota</taxon>
        <taxon>Viridiplantae</taxon>
        <taxon>Streptophyta</taxon>
        <taxon>Embryophyta</taxon>
        <taxon>Tracheophyta</taxon>
        <taxon>Spermatophyta</taxon>
        <taxon>Magnoliopsida</taxon>
        <taxon>eudicotyledons</taxon>
        <taxon>Gunneridae</taxon>
        <taxon>Pentapetalae</taxon>
        <taxon>asterids</taxon>
        <taxon>campanulids</taxon>
        <taxon>Asterales</taxon>
        <taxon>Asteraceae</taxon>
        <taxon>Carduoideae</taxon>
        <taxon>Cardueae</taxon>
        <taxon>Arctiinae</taxon>
        <taxon>Arctium</taxon>
    </lineage>
</organism>
<evidence type="ECO:0000313" key="2">
    <source>
        <dbReference type="Proteomes" id="UP001055879"/>
    </source>
</evidence>